<evidence type="ECO:0000313" key="1">
    <source>
        <dbReference type="EMBL" id="MBC2882570.1"/>
    </source>
</evidence>
<evidence type="ECO:0000313" key="2">
    <source>
        <dbReference type="Proteomes" id="UP000552683"/>
    </source>
</evidence>
<dbReference type="RefSeq" id="WP_185898174.1">
    <property type="nucleotide sequence ID" value="NZ_JACLZK010000001.1"/>
</dbReference>
<name>A0A842J725_9BACT</name>
<keyword evidence="2" id="KW-1185">Reference proteome</keyword>
<dbReference type="AlphaFoldDB" id="A0A842J725"/>
<dbReference type="Proteomes" id="UP000552683">
    <property type="component" value="Unassembled WGS sequence"/>
</dbReference>
<gene>
    <name evidence="1" type="ORF">H7R39_04740</name>
</gene>
<reference evidence="1 2" key="1">
    <citation type="submission" date="2020-08" db="EMBL/GenBank/DDBJ databases">
        <title>Complete genome and description of Campylobacter massiliensis Marseille-Q3452 sp. nov.</title>
        <authorList>
            <person name="Antezack A."/>
        </authorList>
    </citation>
    <scope>NUCLEOTIDE SEQUENCE [LARGE SCALE GENOMIC DNA]</scope>
    <source>
        <strain evidence="1 2">Marseille-Q3452</strain>
    </source>
</reference>
<dbReference type="EMBL" id="JACLZK010000001">
    <property type="protein sequence ID" value="MBC2882570.1"/>
    <property type="molecule type" value="Genomic_DNA"/>
</dbReference>
<protein>
    <submittedName>
        <fullName evidence="1">Uncharacterized protein</fullName>
    </submittedName>
</protein>
<organism evidence="1 2">
    <name type="scientific">Campylobacter massiliensis</name>
    <dbReference type="NCBI Taxonomy" id="2762557"/>
    <lineage>
        <taxon>Bacteria</taxon>
        <taxon>Pseudomonadati</taxon>
        <taxon>Campylobacterota</taxon>
        <taxon>Epsilonproteobacteria</taxon>
        <taxon>Campylobacterales</taxon>
        <taxon>Campylobacteraceae</taxon>
        <taxon>Campylobacter</taxon>
    </lineage>
</organism>
<accession>A0A842J725</accession>
<sequence>MQEQEYSELLNETKRGLKTGENLAVKAIQKTTSAISGSNFAFSKNIEEKLSEAYGNLTEQDVMLLSSKGIVWPVSILLSMFLQDFISLKQAQVQAKLNGNKIKKEMKRISEIFAETKKILEKYSKIDDDEDEKIKATHKNEWPSSIMTMIDRRFEKTNKPHVRKLIPRRINEMSDQLISDLEEAEKVITTSTRYSGDIKVSIPPLVELQDIKMEYKEIQTERDLKNHYRDILLKISEEYKLPIRVITRNELLNAICDFIKTKKLIPKQ</sequence>
<comment type="caution">
    <text evidence="1">The sequence shown here is derived from an EMBL/GenBank/DDBJ whole genome shotgun (WGS) entry which is preliminary data.</text>
</comment>
<proteinExistence type="predicted"/>